<evidence type="ECO:0000313" key="2">
    <source>
        <dbReference type="Proteomes" id="UP000001292"/>
    </source>
</evidence>
<organism evidence="2">
    <name type="scientific">Drosophila sechellia</name>
    <name type="common">Fruit fly</name>
    <dbReference type="NCBI Taxonomy" id="7238"/>
    <lineage>
        <taxon>Eukaryota</taxon>
        <taxon>Metazoa</taxon>
        <taxon>Ecdysozoa</taxon>
        <taxon>Arthropoda</taxon>
        <taxon>Hexapoda</taxon>
        <taxon>Insecta</taxon>
        <taxon>Pterygota</taxon>
        <taxon>Neoptera</taxon>
        <taxon>Endopterygota</taxon>
        <taxon>Diptera</taxon>
        <taxon>Brachycera</taxon>
        <taxon>Muscomorpha</taxon>
        <taxon>Ephydroidea</taxon>
        <taxon>Drosophilidae</taxon>
        <taxon>Drosophila</taxon>
        <taxon>Sophophora</taxon>
    </lineage>
</organism>
<dbReference type="Proteomes" id="UP000001292">
    <property type="component" value="Unassembled WGS sequence"/>
</dbReference>
<proteinExistence type="predicted"/>
<dbReference type="EMBL" id="CH480836">
    <property type="protein sequence ID" value="EDW49026.1"/>
    <property type="molecule type" value="Genomic_DNA"/>
</dbReference>
<dbReference type="AlphaFoldDB" id="B4IGS6"/>
<protein>
    <submittedName>
        <fullName evidence="1">GM11492</fullName>
    </submittedName>
</protein>
<sequence length="78" mass="8998">MPLRRRRLRSELVGEYKIRQRMSSLLNFPATPKPMGRIPVTRDYEIGTVHFQNGRIPTNSSEVHLNRGGQNVPLLWAS</sequence>
<gene>
    <name evidence="1" type="primary">Dsec\GM11492</name>
    <name evidence="1" type="ORF">Dsec_GM11492</name>
</gene>
<name>B4IGS6_DROSE</name>
<reference evidence="1 2" key="1">
    <citation type="journal article" date="2007" name="Nature">
        <title>Evolution of genes and genomes on the Drosophila phylogeny.</title>
        <authorList>
            <consortium name="Drosophila 12 Genomes Consortium"/>
            <person name="Clark A.G."/>
            <person name="Eisen M.B."/>
            <person name="Smith D.R."/>
            <person name="Bergman C.M."/>
            <person name="Oliver B."/>
            <person name="Markow T.A."/>
            <person name="Kaufman T.C."/>
            <person name="Kellis M."/>
            <person name="Gelbart W."/>
            <person name="Iyer V.N."/>
            <person name="Pollard D.A."/>
            <person name="Sackton T.B."/>
            <person name="Larracuente A.M."/>
            <person name="Singh N.D."/>
            <person name="Abad J.P."/>
            <person name="Abt D.N."/>
            <person name="Adryan B."/>
            <person name="Aguade M."/>
            <person name="Akashi H."/>
            <person name="Anderson W.W."/>
            <person name="Aquadro C.F."/>
            <person name="Ardell D.H."/>
            <person name="Arguello R."/>
            <person name="Artieri C.G."/>
            <person name="Barbash D.A."/>
            <person name="Barker D."/>
            <person name="Barsanti P."/>
            <person name="Batterham P."/>
            <person name="Batzoglou S."/>
            <person name="Begun D."/>
            <person name="Bhutkar A."/>
            <person name="Blanco E."/>
            <person name="Bosak S.A."/>
            <person name="Bradley R.K."/>
            <person name="Brand A.D."/>
            <person name="Brent M.R."/>
            <person name="Brooks A.N."/>
            <person name="Brown R.H."/>
            <person name="Butlin R.K."/>
            <person name="Caggese C."/>
            <person name="Calvi B.R."/>
            <person name="Bernardo de Carvalho A."/>
            <person name="Caspi A."/>
            <person name="Castrezana S."/>
            <person name="Celniker S.E."/>
            <person name="Chang J.L."/>
            <person name="Chapple C."/>
            <person name="Chatterji S."/>
            <person name="Chinwalla A."/>
            <person name="Civetta A."/>
            <person name="Clifton S.W."/>
            <person name="Comeron J.M."/>
            <person name="Costello J.C."/>
            <person name="Coyne J.A."/>
            <person name="Daub J."/>
            <person name="David R.G."/>
            <person name="Delcher A.L."/>
            <person name="Delehaunty K."/>
            <person name="Do C.B."/>
            <person name="Ebling H."/>
            <person name="Edwards K."/>
            <person name="Eickbush T."/>
            <person name="Evans J.D."/>
            <person name="Filipski A."/>
            <person name="Findeiss S."/>
            <person name="Freyhult E."/>
            <person name="Fulton L."/>
            <person name="Fulton R."/>
            <person name="Garcia A.C."/>
            <person name="Gardiner A."/>
            <person name="Garfield D.A."/>
            <person name="Garvin B.E."/>
            <person name="Gibson G."/>
            <person name="Gilbert D."/>
            <person name="Gnerre S."/>
            <person name="Godfrey J."/>
            <person name="Good R."/>
            <person name="Gotea V."/>
            <person name="Gravely B."/>
            <person name="Greenberg A.J."/>
            <person name="Griffiths-Jones S."/>
            <person name="Gross S."/>
            <person name="Guigo R."/>
            <person name="Gustafson E.A."/>
            <person name="Haerty W."/>
            <person name="Hahn M.W."/>
            <person name="Halligan D.L."/>
            <person name="Halpern A.L."/>
            <person name="Halter G.M."/>
            <person name="Han M.V."/>
            <person name="Heger A."/>
            <person name="Hillier L."/>
            <person name="Hinrichs A.S."/>
            <person name="Holmes I."/>
            <person name="Hoskins R.A."/>
            <person name="Hubisz M.J."/>
            <person name="Hultmark D."/>
            <person name="Huntley M.A."/>
            <person name="Jaffe D.B."/>
            <person name="Jagadeeshan S."/>
            <person name="Jeck W.R."/>
            <person name="Johnson J."/>
            <person name="Jones C.D."/>
            <person name="Jordan W.C."/>
            <person name="Karpen G.H."/>
            <person name="Kataoka E."/>
            <person name="Keightley P.D."/>
            <person name="Kheradpour P."/>
            <person name="Kirkness E.F."/>
            <person name="Koerich L.B."/>
            <person name="Kristiansen K."/>
            <person name="Kudrna D."/>
            <person name="Kulathinal R.J."/>
            <person name="Kumar S."/>
            <person name="Kwok R."/>
            <person name="Lander E."/>
            <person name="Langley C.H."/>
            <person name="Lapoint R."/>
            <person name="Lazzaro B.P."/>
            <person name="Lee S.J."/>
            <person name="Levesque L."/>
            <person name="Li R."/>
            <person name="Lin C.F."/>
            <person name="Lin M.F."/>
            <person name="Lindblad-Toh K."/>
            <person name="Llopart A."/>
            <person name="Long M."/>
            <person name="Low L."/>
            <person name="Lozovsky E."/>
            <person name="Lu J."/>
            <person name="Luo M."/>
            <person name="Machado C.A."/>
            <person name="Makalowski W."/>
            <person name="Marzo M."/>
            <person name="Matsuda M."/>
            <person name="Matzkin L."/>
            <person name="McAllister B."/>
            <person name="McBride C.S."/>
            <person name="McKernan B."/>
            <person name="McKernan K."/>
            <person name="Mendez-Lago M."/>
            <person name="Minx P."/>
            <person name="Mollenhauer M.U."/>
            <person name="Montooth K."/>
            <person name="Mount S.M."/>
            <person name="Mu X."/>
            <person name="Myers E."/>
            <person name="Negre B."/>
            <person name="Newfeld S."/>
            <person name="Nielsen R."/>
            <person name="Noor M.A."/>
            <person name="O'Grady P."/>
            <person name="Pachter L."/>
            <person name="Papaceit M."/>
            <person name="Parisi M.J."/>
            <person name="Parisi M."/>
            <person name="Parts L."/>
            <person name="Pedersen J.S."/>
            <person name="Pesole G."/>
            <person name="Phillippy A.M."/>
            <person name="Ponting C.P."/>
            <person name="Pop M."/>
            <person name="Porcelli D."/>
            <person name="Powell J.R."/>
            <person name="Prohaska S."/>
            <person name="Pruitt K."/>
            <person name="Puig M."/>
            <person name="Quesneville H."/>
            <person name="Ram K.R."/>
            <person name="Rand D."/>
            <person name="Rasmussen M.D."/>
            <person name="Reed L.K."/>
            <person name="Reenan R."/>
            <person name="Reily A."/>
            <person name="Remington K.A."/>
            <person name="Rieger T.T."/>
            <person name="Ritchie M.G."/>
            <person name="Robin C."/>
            <person name="Rogers Y.H."/>
            <person name="Rohde C."/>
            <person name="Rozas J."/>
            <person name="Rubenfield M.J."/>
            <person name="Ruiz A."/>
            <person name="Russo S."/>
            <person name="Salzberg S.L."/>
            <person name="Sanchez-Gracia A."/>
            <person name="Saranga D.J."/>
            <person name="Sato H."/>
            <person name="Schaeffer S.W."/>
            <person name="Schatz M.C."/>
            <person name="Schlenke T."/>
            <person name="Schwartz R."/>
            <person name="Segarra C."/>
            <person name="Singh R.S."/>
            <person name="Sirot L."/>
            <person name="Sirota M."/>
            <person name="Sisneros N.B."/>
            <person name="Smith C.D."/>
            <person name="Smith T.F."/>
            <person name="Spieth J."/>
            <person name="Stage D.E."/>
            <person name="Stark A."/>
            <person name="Stephan W."/>
            <person name="Strausberg R.L."/>
            <person name="Strempel S."/>
            <person name="Sturgill D."/>
            <person name="Sutton G."/>
            <person name="Sutton G.G."/>
            <person name="Tao W."/>
            <person name="Teichmann S."/>
            <person name="Tobari Y.N."/>
            <person name="Tomimura Y."/>
            <person name="Tsolas J.M."/>
            <person name="Valente V.L."/>
            <person name="Venter E."/>
            <person name="Venter J.C."/>
            <person name="Vicario S."/>
            <person name="Vieira F.G."/>
            <person name="Vilella A.J."/>
            <person name="Villasante A."/>
            <person name="Walenz B."/>
            <person name="Wang J."/>
            <person name="Wasserman M."/>
            <person name="Watts T."/>
            <person name="Wilson D."/>
            <person name="Wilson R.K."/>
            <person name="Wing R.A."/>
            <person name="Wolfner M.F."/>
            <person name="Wong A."/>
            <person name="Wong G.K."/>
            <person name="Wu C.I."/>
            <person name="Wu G."/>
            <person name="Yamamoto D."/>
            <person name="Yang H.P."/>
            <person name="Yang S.P."/>
            <person name="Yorke J.A."/>
            <person name="Yoshida K."/>
            <person name="Zdobnov E."/>
            <person name="Zhang P."/>
            <person name="Zhang Y."/>
            <person name="Zimin A.V."/>
            <person name="Baldwin J."/>
            <person name="Abdouelleil A."/>
            <person name="Abdulkadir J."/>
            <person name="Abebe A."/>
            <person name="Abera B."/>
            <person name="Abreu J."/>
            <person name="Acer S.C."/>
            <person name="Aftuck L."/>
            <person name="Alexander A."/>
            <person name="An P."/>
            <person name="Anderson E."/>
            <person name="Anderson S."/>
            <person name="Arachi H."/>
            <person name="Azer M."/>
            <person name="Bachantsang P."/>
            <person name="Barry A."/>
            <person name="Bayul T."/>
            <person name="Berlin A."/>
            <person name="Bessette D."/>
            <person name="Bloom T."/>
            <person name="Blye J."/>
            <person name="Boguslavskiy L."/>
            <person name="Bonnet C."/>
            <person name="Boukhgalter B."/>
            <person name="Bourzgui I."/>
            <person name="Brown A."/>
            <person name="Cahill P."/>
            <person name="Channer S."/>
            <person name="Cheshatsang Y."/>
            <person name="Chuda L."/>
            <person name="Citroen M."/>
            <person name="Collymore A."/>
            <person name="Cooke P."/>
            <person name="Costello M."/>
            <person name="D'Aco K."/>
            <person name="Daza R."/>
            <person name="De Haan G."/>
            <person name="DeGray S."/>
            <person name="DeMaso C."/>
            <person name="Dhargay N."/>
            <person name="Dooley K."/>
            <person name="Dooley E."/>
            <person name="Doricent M."/>
            <person name="Dorje P."/>
            <person name="Dorjee K."/>
            <person name="Dupes A."/>
            <person name="Elong R."/>
            <person name="Falk J."/>
            <person name="Farina A."/>
            <person name="Faro S."/>
            <person name="Ferguson D."/>
            <person name="Fisher S."/>
            <person name="Foley C.D."/>
            <person name="Franke A."/>
            <person name="Friedrich D."/>
            <person name="Gadbois L."/>
            <person name="Gearin G."/>
            <person name="Gearin C.R."/>
            <person name="Giannoukos G."/>
            <person name="Goode T."/>
            <person name="Graham J."/>
            <person name="Grandbois E."/>
            <person name="Grewal S."/>
            <person name="Gyaltsen K."/>
            <person name="Hafez N."/>
            <person name="Hagos B."/>
            <person name="Hall J."/>
            <person name="Henson C."/>
            <person name="Hollinger A."/>
            <person name="Honan T."/>
            <person name="Huard M.D."/>
            <person name="Hughes L."/>
            <person name="Hurhula B."/>
            <person name="Husby M.E."/>
            <person name="Kamat A."/>
            <person name="Kanga B."/>
            <person name="Kashin S."/>
            <person name="Khazanovich D."/>
            <person name="Kisner P."/>
            <person name="Lance K."/>
            <person name="Lara M."/>
            <person name="Lee W."/>
            <person name="Lennon N."/>
            <person name="Letendre F."/>
            <person name="LeVine R."/>
            <person name="Lipovsky A."/>
            <person name="Liu X."/>
            <person name="Liu J."/>
            <person name="Liu S."/>
            <person name="Lokyitsang T."/>
            <person name="Lokyitsang Y."/>
            <person name="Lubonja R."/>
            <person name="Lui A."/>
            <person name="MacDonald P."/>
            <person name="Magnisalis V."/>
            <person name="Maru K."/>
            <person name="Matthews C."/>
            <person name="McCusker W."/>
            <person name="McDonough S."/>
            <person name="Mehta T."/>
            <person name="Meldrim J."/>
            <person name="Meneus L."/>
            <person name="Mihai O."/>
            <person name="Mihalev A."/>
            <person name="Mihova T."/>
            <person name="Mittelman R."/>
            <person name="Mlenga V."/>
            <person name="Montmayeur A."/>
            <person name="Mulrain L."/>
            <person name="Navidi A."/>
            <person name="Naylor J."/>
            <person name="Negash T."/>
            <person name="Nguyen T."/>
            <person name="Nguyen N."/>
            <person name="Nicol R."/>
            <person name="Norbu C."/>
            <person name="Norbu N."/>
            <person name="Novod N."/>
            <person name="O'Neill B."/>
            <person name="Osman S."/>
            <person name="Markiewicz E."/>
            <person name="Oyono O.L."/>
            <person name="Patti C."/>
            <person name="Phunkhang P."/>
            <person name="Pierre F."/>
            <person name="Priest M."/>
            <person name="Raghuraman S."/>
            <person name="Rege F."/>
            <person name="Reyes R."/>
            <person name="Rise C."/>
            <person name="Rogov P."/>
            <person name="Ross K."/>
            <person name="Ryan E."/>
            <person name="Settipalli S."/>
            <person name="Shea T."/>
            <person name="Sherpa N."/>
            <person name="Shi L."/>
            <person name="Shih D."/>
            <person name="Sparrow T."/>
            <person name="Spaulding J."/>
            <person name="Stalker J."/>
            <person name="Stange-Thomann N."/>
            <person name="Stavropoulos S."/>
            <person name="Stone C."/>
            <person name="Strader C."/>
            <person name="Tesfaye S."/>
            <person name="Thomson T."/>
            <person name="Thoulutsang Y."/>
            <person name="Thoulutsang D."/>
            <person name="Topham K."/>
            <person name="Topping I."/>
            <person name="Tsamla T."/>
            <person name="Vassiliev H."/>
            <person name="Vo A."/>
            <person name="Wangchuk T."/>
            <person name="Wangdi T."/>
            <person name="Weiand M."/>
            <person name="Wilkinson J."/>
            <person name="Wilson A."/>
            <person name="Yadav S."/>
            <person name="Young G."/>
            <person name="Yu Q."/>
            <person name="Zembek L."/>
            <person name="Zhong D."/>
            <person name="Zimmer A."/>
            <person name="Zwirko Z."/>
            <person name="Jaffe D.B."/>
            <person name="Alvarez P."/>
            <person name="Brockman W."/>
            <person name="Butler J."/>
            <person name="Chin C."/>
            <person name="Gnerre S."/>
            <person name="Grabherr M."/>
            <person name="Kleber M."/>
            <person name="Mauceli E."/>
            <person name="MacCallum I."/>
        </authorList>
    </citation>
    <scope>NUCLEOTIDE SEQUENCE [LARGE SCALE GENOMIC DNA]</scope>
    <source>
        <strain evidence="2">Rob3c / Tucson 14021-0248.25</strain>
    </source>
</reference>
<evidence type="ECO:0000313" key="1">
    <source>
        <dbReference type="EMBL" id="EDW49026.1"/>
    </source>
</evidence>
<dbReference type="HOGENOM" id="CLU_2624647_0_0_1"/>
<accession>B4IGS6</accession>
<keyword evidence="2" id="KW-1185">Reference proteome</keyword>